<reference evidence="2" key="1">
    <citation type="submission" date="2014-09" db="EMBL/GenBank/DDBJ databases">
        <authorList>
            <person name="Magalhaes I.L.F."/>
            <person name="Oliveira U."/>
            <person name="Santos F.R."/>
            <person name="Vidigal T.H.D.A."/>
            <person name="Brescovit A.D."/>
            <person name="Santos A.J."/>
        </authorList>
    </citation>
    <scope>NUCLEOTIDE SEQUENCE</scope>
    <source>
        <tissue evidence="2">Shoot tissue taken approximately 20 cm above the soil surface</tissue>
    </source>
</reference>
<organism evidence="2">
    <name type="scientific">Arundo donax</name>
    <name type="common">Giant reed</name>
    <name type="synonym">Donax arundinaceus</name>
    <dbReference type="NCBI Taxonomy" id="35708"/>
    <lineage>
        <taxon>Eukaryota</taxon>
        <taxon>Viridiplantae</taxon>
        <taxon>Streptophyta</taxon>
        <taxon>Embryophyta</taxon>
        <taxon>Tracheophyta</taxon>
        <taxon>Spermatophyta</taxon>
        <taxon>Magnoliopsida</taxon>
        <taxon>Liliopsida</taxon>
        <taxon>Poales</taxon>
        <taxon>Poaceae</taxon>
        <taxon>PACMAD clade</taxon>
        <taxon>Arundinoideae</taxon>
        <taxon>Arundineae</taxon>
        <taxon>Arundo</taxon>
    </lineage>
</organism>
<feature type="transmembrane region" description="Helical" evidence="1">
    <location>
        <begin position="12"/>
        <end position="33"/>
    </location>
</feature>
<name>A0A0A9AQU9_ARUDO</name>
<keyword evidence="1" id="KW-0472">Membrane</keyword>
<accession>A0A0A9AQU9</accession>
<dbReference type="EMBL" id="GBRH01248433">
    <property type="protein sequence ID" value="JAD49462.1"/>
    <property type="molecule type" value="Transcribed_RNA"/>
</dbReference>
<evidence type="ECO:0000313" key="2">
    <source>
        <dbReference type="EMBL" id="JAD49462.1"/>
    </source>
</evidence>
<reference evidence="2" key="2">
    <citation type="journal article" date="2015" name="Data Brief">
        <title>Shoot transcriptome of the giant reed, Arundo donax.</title>
        <authorList>
            <person name="Barrero R.A."/>
            <person name="Guerrero F.D."/>
            <person name="Moolhuijzen P."/>
            <person name="Goolsby J.A."/>
            <person name="Tidwell J."/>
            <person name="Bellgard S.E."/>
            <person name="Bellgard M.I."/>
        </authorList>
    </citation>
    <scope>NUCLEOTIDE SEQUENCE</scope>
    <source>
        <tissue evidence="2">Shoot tissue taken approximately 20 cm above the soil surface</tissue>
    </source>
</reference>
<dbReference type="AlphaFoldDB" id="A0A0A9AQU9"/>
<keyword evidence="1" id="KW-0812">Transmembrane</keyword>
<keyword evidence="1" id="KW-1133">Transmembrane helix</keyword>
<evidence type="ECO:0000256" key="1">
    <source>
        <dbReference type="SAM" id="Phobius"/>
    </source>
</evidence>
<proteinExistence type="predicted"/>
<protein>
    <submittedName>
        <fullName evidence="2">Uncharacterized protein</fullName>
    </submittedName>
</protein>
<sequence length="65" mass="7484">MAKIVLARRKIFCLVVYTTVLSSTWTLLILVNVNYHLLSLEFLFGKIISLQHTPSFTRNLMVNMA</sequence>